<dbReference type="WBParaSite" id="maker-PairedContig_1571-snap-gene-0.2-mRNA-1">
    <property type="protein sequence ID" value="maker-PairedContig_1571-snap-gene-0.2-mRNA-1"/>
    <property type="gene ID" value="maker-PairedContig_1571-snap-gene-0.2"/>
</dbReference>
<keyword evidence="1" id="KW-0472">Membrane</keyword>
<sequence>MLACLHCIISDYYPVIVKKEILTDVFDVRDENQKTKKYSSFLFDSNDMFLGNGVDIPSRIFTNCIISNFAAVLPIFFYLQNNTASKVFN</sequence>
<feature type="transmembrane region" description="Helical" evidence="1">
    <location>
        <begin position="60"/>
        <end position="79"/>
    </location>
</feature>
<evidence type="ECO:0000256" key="1">
    <source>
        <dbReference type="SAM" id="Phobius"/>
    </source>
</evidence>
<dbReference type="AlphaFoldDB" id="A0A1I8EEM5"/>
<proteinExistence type="predicted"/>
<keyword evidence="1" id="KW-1133">Transmembrane helix</keyword>
<evidence type="ECO:0000313" key="2">
    <source>
        <dbReference type="WBParaSite" id="maker-PairedContig_1571-snap-gene-0.2-mRNA-1"/>
    </source>
</evidence>
<accession>A0A1I8EEM5</accession>
<reference evidence="2" key="1">
    <citation type="submission" date="2016-11" db="UniProtKB">
        <authorList>
            <consortium name="WormBaseParasite"/>
        </authorList>
    </citation>
    <scope>IDENTIFICATION</scope>
    <source>
        <strain evidence="2">pt0022</strain>
    </source>
</reference>
<name>A0A1I8EEM5_WUCBA</name>
<keyword evidence="1" id="KW-0812">Transmembrane</keyword>
<organism evidence="2">
    <name type="scientific">Wuchereria bancrofti</name>
    <dbReference type="NCBI Taxonomy" id="6293"/>
    <lineage>
        <taxon>Eukaryota</taxon>
        <taxon>Metazoa</taxon>
        <taxon>Ecdysozoa</taxon>
        <taxon>Nematoda</taxon>
        <taxon>Chromadorea</taxon>
        <taxon>Rhabditida</taxon>
        <taxon>Spirurina</taxon>
        <taxon>Spiruromorpha</taxon>
        <taxon>Filarioidea</taxon>
        <taxon>Onchocercidae</taxon>
        <taxon>Wuchereria</taxon>
    </lineage>
</organism>
<protein>
    <submittedName>
        <fullName evidence="2">Uncharacterized protein</fullName>
    </submittedName>
</protein>